<proteinExistence type="predicted"/>
<sequence length="80" mass="9477">MASSDPAAYSYKLRCELSGHEDMRWYLERWFWGVANWSWRRFVVDFVVVRLVFVSALVSDIVWLSRSPVGFWSFVLLVVV</sequence>
<name>A0A565B6W9_9BRAS</name>
<feature type="transmembrane region" description="Helical" evidence="1">
    <location>
        <begin position="42"/>
        <end position="64"/>
    </location>
</feature>
<evidence type="ECO:0000313" key="3">
    <source>
        <dbReference type="Proteomes" id="UP000489600"/>
    </source>
</evidence>
<evidence type="ECO:0000313" key="2">
    <source>
        <dbReference type="EMBL" id="VVA97080.1"/>
    </source>
</evidence>
<dbReference type="AlphaFoldDB" id="A0A565B6W9"/>
<evidence type="ECO:0000256" key="1">
    <source>
        <dbReference type="SAM" id="Phobius"/>
    </source>
</evidence>
<dbReference type="EMBL" id="CABITT030000003">
    <property type="protein sequence ID" value="VVA97080.1"/>
    <property type="molecule type" value="Genomic_DNA"/>
</dbReference>
<reference evidence="2" key="1">
    <citation type="submission" date="2019-07" db="EMBL/GenBank/DDBJ databases">
        <authorList>
            <person name="Dittberner H."/>
        </authorList>
    </citation>
    <scope>NUCLEOTIDE SEQUENCE [LARGE SCALE GENOMIC DNA]</scope>
</reference>
<organism evidence="2 3">
    <name type="scientific">Arabis nemorensis</name>
    <dbReference type="NCBI Taxonomy" id="586526"/>
    <lineage>
        <taxon>Eukaryota</taxon>
        <taxon>Viridiplantae</taxon>
        <taxon>Streptophyta</taxon>
        <taxon>Embryophyta</taxon>
        <taxon>Tracheophyta</taxon>
        <taxon>Spermatophyta</taxon>
        <taxon>Magnoliopsida</taxon>
        <taxon>eudicotyledons</taxon>
        <taxon>Gunneridae</taxon>
        <taxon>Pentapetalae</taxon>
        <taxon>rosids</taxon>
        <taxon>malvids</taxon>
        <taxon>Brassicales</taxon>
        <taxon>Brassicaceae</taxon>
        <taxon>Arabideae</taxon>
        <taxon>Arabis</taxon>
    </lineage>
</organism>
<keyword evidence="1" id="KW-0812">Transmembrane</keyword>
<keyword evidence="3" id="KW-1185">Reference proteome</keyword>
<gene>
    <name evidence="2" type="ORF">ANE_LOCUS7525</name>
</gene>
<dbReference type="Proteomes" id="UP000489600">
    <property type="component" value="Unassembled WGS sequence"/>
</dbReference>
<protein>
    <submittedName>
        <fullName evidence="2">Uncharacterized protein</fullName>
    </submittedName>
</protein>
<accession>A0A565B6W9</accession>
<comment type="caution">
    <text evidence="2">The sequence shown here is derived from an EMBL/GenBank/DDBJ whole genome shotgun (WGS) entry which is preliminary data.</text>
</comment>
<keyword evidence="1" id="KW-1133">Transmembrane helix</keyword>
<keyword evidence="1" id="KW-0472">Membrane</keyword>